<protein>
    <submittedName>
        <fullName evidence="2">Cysteine desulfurase-like protein</fullName>
    </submittedName>
</protein>
<accession>A0A8H8RMB7</accession>
<evidence type="ECO:0000259" key="1">
    <source>
        <dbReference type="Pfam" id="PF00266"/>
    </source>
</evidence>
<organism evidence="2 3">
    <name type="scientific">Lachnellula subtilissima</name>
    <dbReference type="NCBI Taxonomy" id="602034"/>
    <lineage>
        <taxon>Eukaryota</taxon>
        <taxon>Fungi</taxon>
        <taxon>Dikarya</taxon>
        <taxon>Ascomycota</taxon>
        <taxon>Pezizomycotina</taxon>
        <taxon>Leotiomycetes</taxon>
        <taxon>Helotiales</taxon>
        <taxon>Lachnaceae</taxon>
        <taxon>Lachnellula</taxon>
    </lineage>
</organism>
<dbReference type="InterPro" id="IPR015424">
    <property type="entry name" value="PyrdxlP-dep_Trfase"/>
</dbReference>
<name>A0A8H8RMB7_9HELO</name>
<dbReference type="AlphaFoldDB" id="A0A8H8RMB7"/>
<feature type="domain" description="Aminotransferase class V" evidence="1">
    <location>
        <begin position="21"/>
        <end position="220"/>
    </location>
</feature>
<dbReference type="PANTHER" id="PTHR43586:SF21">
    <property type="entry name" value="PYRIDOXAL PHOSPHATE (PLP)-DEPENDENT ASPARTATE AMINOTRANSFERASE SUPERFAMILY"/>
    <property type="match status" value="1"/>
</dbReference>
<evidence type="ECO:0000313" key="3">
    <source>
        <dbReference type="Proteomes" id="UP000462212"/>
    </source>
</evidence>
<feature type="domain" description="Aminotransferase class V" evidence="1">
    <location>
        <begin position="270"/>
        <end position="369"/>
    </location>
</feature>
<dbReference type="InterPro" id="IPR015421">
    <property type="entry name" value="PyrdxlP-dep_Trfase_major"/>
</dbReference>
<evidence type="ECO:0000313" key="2">
    <source>
        <dbReference type="EMBL" id="TVY38153.1"/>
    </source>
</evidence>
<dbReference type="PANTHER" id="PTHR43586">
    <property type="entry name" value="CYSTEINE DESULFURASE"/>
    <property type="match status" value="1"/>
</dbReference>
<dbReference type="EMBL" id="QGMJ01000302">
    <property type="protein sequence ID" value="TVY38153.1"/>
    <property type="molecule type" value="Genomic_DNA"/>
</dbReference>
<gene>
    <name evidence="2" type="primary">ustD</name>
    <name evidence="2" type="ORF">LSUB1_G005008</name>
</gene>
<dbReference type="Proteomes" id="UP000462212">
    <property type="component" value="Unassembled WGS sequence"/>
</dbReference>
<comment type="caution">
    <text evidence="2">The sequence shown here is derived from an EMBL/GenBank/DDBJ whole genome shotgun (WGS) entry which is preliminary data.</text>
</comment>
<reference evidence="2 3" key="1">
    <citation type="submission" date="2018-05" db="EMBL/GenBank/DDBJ databases">
        <title>Genome sequencing and assembly of the regulated plant pathogen Lachnellula willkommii and related sister species for the development of diagnostic species identification markers.</title>
        <authorList>
            <person name="Giroux E."/>
            <person name="Bilodeau G."/>
        </authorList>
    </citation>
    <scope>NUCLEOTIDE SEQUENCE [LARGE SCALE GENOMIC DNA]</scope>
    <source>
        <strain evidence="2 3">CBS 197.66</strain>
    </source>
</reference>
<proteinExistence type="predicted"/>
<sequence>MSSFDIASARESFPSLKQSQVFFDNAGGSQTLGTVIDSICNYLSKTNVQLGASYAVGQKSTALYSAGFEAAAKFINASPDNIVLGSSTTQLFRNLSSALEFPAGSELVISSIDHEANIASWLDLANRRNLVIKWWAPKTKENPKLLASDLPDLLSSKTVLVTCTHASNILGTIHDIKAIADAVHTIPGALLCVDAVAYAPHRQIDVKALGVDFYAFSWYKGLQATVSLGHFFNPSKTLDNKLGLAGANYELTSSIPSVFNYFGSSLSEKWAAIEKHEGELQGTLLQYLNARPDVTICGEKDADTKKRVSTISFVVKEKNSKDVVEKVDELSKGEMGIRWGGFYSNRLVNEVLGLGNDGVVRVSMVHYNTGKRSLLSSAHNSVIDFKTVEEVKQLLGLFDQVLGKA</sequence>
<dbReference type="SUPFAM" id="SSF53383">
    <property type="entry name" value="PLP-dependent transferases"/>
    <property type="match status" value="1"/>
</dbReference>
<dbReference type="InterPro" id="IPR000192">
    <property type="entry name" value="Aminotrans_V_dom"/>
</dbReference>
<keyword evidence="3" id="KW-1185">Reference proteome</keyword>
<dbReference type="OrthoDB" id="420046at2759"/>
<dbReference type="Gene3D" id="3.40.640.10">
    <property type="entry name" value="Type I PLP-dependent aspartate aminotransferase-like (Major domain)"/>
    <property type="match status" value="1"/>
</dbReference>
<dbReference type="InterPro" id="IPR015422">
    <property type="entry name" value="PyrdxlP-dep_Trfase_small"/>
</dbReference>
<dbReference type="Pfam" id="PF00266">
    <property type="entry name" value="Aminotran_5"/>
    <property type="match status" value="2"/>
</dbReference>
<dbReference type="Gene3D" id="3.90.1150.10">
    <property type="entry name" value="Aspartate Aminotransferase, domain 1"/>
    <property type="match status" value="1"/>
</dbReference>